<dbReference type="GO" id="GO:0046872">
    <property type="term" value="F:metal ion binding"/>
    <property type="evidence" value="ECO:0007669"/>
    <property type="project" value="UniProtKB-KW"/>
</dbReference>
<dbReference type="Gene3D" id="3.40.190.80">
    <property type="match status" value="1"/>
</dbReference>
<evidence type="ECO:0000256" key="6">
    <source>
        <dbReference type="PIRSR" id="PIRSR600760-2"/>
    </source>
</evidence>
<dbReference type="PRINTS" id="PR00377">
    <property type="entry name" value="IMPHPHTASES"/>
</dbReference>
<evidence type="ECO:0000313" key="8">
    <source>
        <dbReference type="Proteomes" id="UP001142610"/>
    </source>
</evidence>
<dbReference type="InterPro" id="IPR000760">
    <property type="entry name" value="Inositol_monophosphatase-like"/>
</dbReference>
<dbReference type="PANTHER" id="PTHR43200:SF6">
    <property type="entry name" value="3'(2'),5'-BISPHOSPHATE NUCLEOTIDASE"/>
    <property type="match status" value="1"/>
</dbReference>
<dbReference type="CDD" id="cd01641">
    <property type="entry name" value="Bacterial_IMPase_like_1"/>
    <property type="match status" value="1"/>
</dbReference>
<keyword evidence="3 6" id="KW-0479">Metal-binding</keyword>
<keyword evidence="8" id="KW-1185">Reference proteome</keyword>
<organism evidence="7 8">
    <name type="scientific">Parvularcula maris</name>
    <dbReference type="NCBI Taxonomy" id="2965077"/>
    <lineage>
        <taxon>Bacteria</taxon>
        <taxon>Pseudomonadati</taxon>
        <taxon>Pseudomonadota</taxon>
        <taxon>Alphaproteobacteria</taxon>
        <taxon>Parvularculales</taxon>
        <taxon>Parvularculaceae</taxon>
        <taxon>Parvularcula</taxon>
    </lineage>
</organism>
<dbReference type="Proteomes" id="UP001142610">
    <property type="component" value="Unassembled WGS sequence"/>
</dbReference>
<comment type="similarity">
    <text evidence="2">Belongs to the inositol monophosphatase superfamily.</text>
</comment>
<name>A0A9X2RKS7_9PROT</name>
<feature type="binding site" evidence="6">
    <location>
        <position position="217"/>
    </location>
    <ligand>
        <name>Mg(2+)</name>
        <dbReference type="ChEBI" id="CHEBI:18420"/>
        <label>1</label>
        <note>catalytic</note>
    </ligand>
</feature>
<evidence type="ECO:0000313" key="7">
    <source>
        <dbReference type="EMBL" id="MCQ8185912.1"/>
    </source>
</evidence>
<comment type="cofactor">
    <cofactor evidence="1 6">
        <name>Mg(2+)</name>
        <dbReference type="ChEBI" id="CHEBI:18420"/>
    </cofactor>
</comment>
<dbReference type="AlphaFoldDB" id="A0A9X2RKS7"/>
<dbReference type="Pfam" id="PF00459">
    <property type="entry name" value="Inositol_P"/>
    <property type="match status" value="1"/>
</dbReference>
<feature type="binding site" evidence="6">
    <location>
        <position position="85"/>
    </location>
    <ligand>
        <name>Mg(2+)</name>
        <dbReference type="ChEBI" id="CHEBI:18420"/>
        <label>1</label>
        <note>catalytic</note>
    </ligand>
</feature>
<evidence type="ECO:0000256" key="3">
    <source>
        <dbReference type="ARBA" id="ARBA00022723"/>
    </source>
</evidence>
<dbReference type="Gene3D" id="3.30.540.10">
    <property type="entry name" value="Fructose-1,6-Bisphosphatase, subunit A, domain 1"/>
    <property type="match status" value="1"/>
</dbReference>
<comment type="caution">
    <text evidence="7">The sequence shown here is derived from an EMBL/GenBank/DDBJ whole genome shotgun (WGS) entry which is preliminary data.</text>
</comment>
<reference evidence="7" key="1">
    <citation type="submission" date="2022-07" db="EMBL/GenBank/DDBJ databases">
        <title>Parvularcula maris sp. nov., an algicidal bacterium isolated from seawater.</title>
        <authorList>
            <person name="Li F."/>
        </authorList>
    </citation>
    <scope>NUCLEOTIDE SEQUENCE</scope>
    <source>
        <strain evidence="7">BGMRC 0090</strain>
    </source>
</reference>
<keyword evidence="4" id="KW-0378">Hydrolase</keyword>
<evidence type="ECO:0000256" key="5">
    <source>
        <dbReference type="ARBA" id="ARBA00022842"/>
    </source>
</evidence>
<sequence>MDSSSLLRFAGELADTAARITMQHFRTPLSVENKFADGFDPVTAADREAERALRAKIAARFPGHGIRGEEFPETHGSEPYRWVLDPVDGTRAFICGVPVWTTLIGLEHQGRPVLGVIDQPCLKERWVGYHGKDGETELTVQGFHNGGTSDVERLKEAKMMVTDIRADAYFTEDEAAAVGALARQVRLLRQGLDSYGFGLVAGGQMDLVVEAGLHWHDIAAVIPVIEAAGGVVTDWQGAPVRDNGGGGGTLQVIVAATPALAEAAGEALRT</sequence>
<evidence type="ECO:0000256" key="1">
    <source>
        <dbReference type="ARBA" id="ARBA00001946"/>
    </source>
</evidence>
<protein>
    <submittedName>
        <fullName evidence="7">Inositol monophosphatase family protein</fullName>
    </submittedName>
</protein>
<gene>
    <name evidence="7" type="ORF">NOG11_10980</name>
</gene>
<keyword evidence="5 6" id="KW-0460">Magnesium</keyword>
<feature type="binding site" evidence="6">
    <location>
        <position position="88"/>
    </location>
    <ligand>
        <name>Mg(2+)</name>
        <dbReference type="ChEBI" id="CHEBI:18420"/>
        <label>1</label>
        <note>catalytic</note>
    </ligand>
</feature>
<feature type="binding site" evidence="6">
    <location>
        <position position="69"/>
    </location>
    <ligand>
        <name>Mg(2+)</name>
        <dbReference type="ChEBI" id="CHEBI:18420"/>
        <label>1</label>
        <note>catalytic</note>
    </ligand>
</feature>
<evidence type="ECO:0000256" key="2">
    <source>
        <dbReference type="ARBA" id="ARBA00009759"/>
    </source>
</evidence>
<accession>A0A9X2RKS7</accession>
<dbReference type="SUPFAM" id="SSF56655">
    <property type="entry name" value="Carbohydrate phosphatase"/>
    <property type="match status" value="1"/>
</dbReference>
<dbReference type="PANTHER" id="PTHR43200">
    <property type="entry name" value="PHOSPHATASE"/>
    <property type="match status" value="1"/>
</dbReference>
<dbReference type="RefSeq" id="WP_256619808.1">
    <property type="nucleotide sequence ID" value="NZ_JANIBC010000009.1"/>
</dbReference>
<dbReference type="GO" id="GO:0016791">
    <property type="term" value="F:phosphatase activity"/>
    <property type="evidence" value="ECO:0007669"/>
    <property type="project" value="UniProtKB-ARBA"/>
</dbReference>
<dbReference type="GO" id="GO:0000105">
    <property type="term" value="P:L-histidine biosynthetic process"/>
    <property type="evidence" value="ECO:0007669"/>
    <property type="project" value="TreeGrafter"/>
</dbReference>
<evidence type="ECO:0000256" key="4">
    <source>
        <dbReference type="ARBA" id="ARBA00022801"/>
    </source>
</evidence>
<dbReference type="EMBL" id="JANIBC010000009">
    <property type="protein sequence ID" value="MCQ8185912.1"/>
    <property type="molecule type" value="Genomic_DNA"/>
</dbReference>
<dbReference type="InterPro" id="IPR051090">
    <property type="entry name" value="Inositol_monoP_superfamily"/>
</dbReference>
<proteinExistence type="inferred from homology"/>